<gene>
    <name evidence="2" type="ORF">ERS007739_00254</name>
</gene>
<dbReference type="InterPro" id="IPR007110">
    <property type="entry name" value="Ig-like_dom"/>
</dbReference>
<evidence type="ECO:0000313" key="3">
    <source>
        <dbReference type="Proteomes" id="UP000039021"/>
    </source>
</evidence>
<feature type="domain" description="Ig-like" evidence="1">
    <location>
        <begin position="1"/>
        <end position="73"/>
    </location>
</feature>
<proteinExistence type="predicted"/>
<evidence type="ECO:0000259" key="1">
    <source>
        <dbReference type="PROSITE" id="PS50835"/>
    </source>
</evidence>
<protein>
    <recommendedName>
        <fullName evidence="1">Ig-like domain-containing protein</fullName>
    </recommendedName>
</protein>
<dbReference type="PROSITE" id="PS50835">
    <property type="entry name" value="IG_LIKE"/>
    <property type="match status" value="1"/>
</dbReference>
<dbReference type="EMBL" id="CSBK01000063">
    <property type="protein sequence ID" value="COW87850.1"/>
    <property type="molecule type" value="Genomic_DNA"/>
</dbReference>
<sequence>MTENGRSSSTTTPMLCSIGSSWLSEAVRPPRNQVNWATPCSSRSENTSLTESSVSSVMTAMSPMASAGVTACL</sequence>
<dbReference type="Proteomes" id="UP000039021">
    <property type="component" value="Unassembled WGS sequence"/>
</dbReference>
<name>A0A916P6M4_MYCTX</name>
<reference evidence="3" key="1">
    <citation type="submission" date="2015-03" db="EMBL/GenBank/DDBJ databases">
        <authorList>
            <consortium name="Pathogen Informatics"/>
        </authorList>
    </citation>
    <scope>NUCLEOTIDE SEQUENCE [LARGE SCALE GENOMIC DNA]</scope>
    <source>
        <strain evidence="3">N09902308</strain>
    </source>
</reference>
<dbReference type="AlphaFoldDB" id="A0A916P6M4"/>
<comment type="caution">
    <text evidence="2">The sequence shown here is derived from an EMBL/GenBank/DDBJ whole genome shotgun (WGS) entry which is preliminary data.</text>
</comment>
<evidence type="ECO:0000313" key="2">
    <source>
        <dbReference type="EMBL" id="COW87850.1"/>
    </source>
</evidence>
<accession>A0A916P6M4</accession>
<organism evidence="2 3">
    <name type="scientific">Mycobacterium tuberculosis</name>
    <dbReference type="NCBI Taxonomy" id="1773"/>
    <lineage>
        <taxon>Bacteria</taxon>
        <taxon>Bacillati</taxon>
        <taxon>Actinomycetota</taxon>
        <taxon>Actinomycetes</taxon>
        <taxon>Mycobacteriales</taxon>
        <taxon>Mycobacteriaceae</taxon>
        <taxon>Mycobacterium</taxon>
        <taxon>Mycobacterium tuberculosis complex</taxon>
    </lineage>
</organism>